<dbReference type="EMBL" id="FOSV01000008">
    <property type="protein sequence ID" value="SFL05414.1"/>
    <property type="molecule type" value="Genomic_DNA"/>
</dbReference>
<accession>A0A1I4EI55</accession>
<sequence length="112" mass="12237">MPTTRARTPMVFATARPRRTGALVLACTLLGGLTGAAEARLSVTDKLSTYRRASSEDRIDLANRLAKSFSALSPRLDRDYFIRCLEETVNIGDPRDLELDAAVRLCVAAVPE</sequence>
<dbReference type="RefSeq" id="WP_244535394.1">
    <property type="nucleotide sequence ID" value="NZ_FOSV01000008.1"/>
</dbReference>
<proteinExistence type="predicted"/>
<evidence type="ECO:0000313" key="1">
    <source>
        <dbReference type="EMBL" id="SFL05414.1"/>
    </source>
</evidence>
<reference evidence="2" key="1">
    <citation type="submission" date="2016-10" db="EMBL/GenBank/DDBJ databases">
        <authorList>
            <person name="Varghese N."/>
            <person name="Submissions S."/>
        </authorList>
    </citation>
    <scope>NUCLEOTIDE SEQUENCE [LARGE SCALE GENOMIC DNA]</scope>
    <source>
        <strain evidence="2">CGMCC 1.6474</strain>
    </source>
</reference>
<evidence type="ECO:0000313" key="2">
    <source>
        <dbReference type="Proteomes" id="UP000198804"/>
    </source>
</evidence>
<dbReference type="Proteomes" id="UP000198804">
    <property type="component" value="Unassembled WGS sequence"/>
</dbReference>
<gene>
    <name evidence="1" type="ORF">SAMN04488125_10821</name>
</gene>
<keyword evidence="2" id="KW-1185">Reference proteome</keyword>
<organism evidence="1 2">
    <name type="scientific">Methylorubrum salsuginis</name>
    <dbReference type="NCBI Taxonomy" id="414703"/>
    <lineage>
        <taxon>Bacteria</taxon>
        <taxon>Pseudomonadati</taxon>
        <taxon>Pseudomonadota</taxon>
        <taxon>Alphaproteobacteria</taxon>
        <taxon>Hyphomicrobiales</taxon>
        <taxon>Methylobacteriaceae</taxon>
        <taxon>Methylorubrum</taxon>
    </lineage>
</organism>
<protein>
    <submittedName>
        <fullName evidence="1">Uncharacterized protein</fullName>
    </submittedName>
</protein>
<dbReference type="AlphaFoldDB" id="A0A1I4EI55"/>
<name>A0A1I4EI55_9HYPH</name>